<dbReference type="PROSITE" id="PS50949">
    <property type="entry name" value="HTH_GNTR"/>
    <property type="match status" value="1"/>
</dbReference>
<evidence type="ECO:0000313" key="7">
    <source>
        <dbReference type="Proteomes" id="UP000263014"/>
    </source>
</evidence>
<dbReference type="GO" id="GO:0003700">
    <property type="term" value="F:DNA-binding transcription factor activity"/>
    <property type="evidence" value="ECO:0007669"/>
    <property type="project" value="InterPro"/>
</dbReference>
<organism evidence="6 7">
    <name type="scientific">Hungatella hathewayi</name>
    <dbReference type="NCBI Taxonomy" id="154046"/>
    <lineage>
        <taxon>Bacteria</taxon>
        <taxon>Bacillati</taxon>
        <taxon>Bacillota</taxon>
        <taxon>Clostridia</taxon>
        <taxon>Lachnospirales</taxon>
        <taxon>Lachnospiraceae</taxon>
        <taxon>Hungatella</taxon>
    </lineage>
</organism>
<dbReference type="Pfam" id="PF00532">
    <property type="entry name" value="Peripla_BP_1"/>
    <property type="match status" value="1"/>
</dbReference>
<dbReference type="InterPro" id="IPR028082">
    <property type="entry name" value="Peripla_BP_I"/>
</dbReference>
<dbReference type="RefSeq" id="WP_117633190.1">
    <property type="nucleotide sequence ID" value="NZ_QSON01000021.1"/>
</dbReference>
<dbReference type="PANTHER" id="PTHR30146:SF95">
    <property type="entry name" value="RIBOSE OPERON REPRESSOR"/>
    <property type="match status" value="1"/>
</dbReference>
<keyword evidence="3" id="KW-0238">DNA-binding</keyword>
<dbReference type="Gene3D" id="1.10.10.10">
    <property type="entry name" value="Winged helix-like DNA-binding domain superfamily/Winged helix DNA-binding domain"/>
    <property type="match status" value="1"/>
</dbReference>
<keyword evidence="1" id="KW-0678">Repressor</keyword>
<dbReference type="Pfam" id="PF00392">
    <property type="entry name" value="GntR"/>
    <property type="match status" value="1"/>
</dbReference>
<evidence type="ECO:0000313" key="6">
    <source>
        <dbReference type="EMBL" id="RGI96970.1"/>
    </source>
</evidence>
<dbReference type="Proteomes" id="UP000263014">
    <property type="component" value="Unassembled WGS sequence"/>
</dbReference>
<dbReference type="CDD" id="cd06267">
    <property type="entry name" value="PBP1_LacI_sugar_binding-like"/>
    <property type="match status" value="1"/>
</dbReference>
<dbReference type="InterPro" id="IPR001761">
    <property type="entry name" value="Peripla_BP/Lac1_sug-bd_dom"/>
</dbReference>
<name>A0A374P130_9FIRM</name>
<dbReference type="SUPFAM" id="SSF46785">
    <property type="entry name" value="Winged helix' DNA-binding domain"/>
    <property type="match status" value="1"/>
</dbReference>
<feature type="domain" description="HTH gntR-type" evidence="5">
    <location>
        <begin position="4"/>
        <end position="72"/>
    </location>
</feature>
<keyword evidence="2" id="KW-0805">Transcription regulation</keyword>
<evidence type="ECO:0000256" key="4">
    <source>
        <dbReference type="ARBA" id="ARBA00023163"/>
    </source>
</evidence>
<sequence length="380" mass="42989">MASEPMYKKIYDDLLNGIKEGKYPPGCRLPSEKELIDIYNVSRITVKKALEILAYRGCILRKPGKGSFVVFESNLEKALQSEDVLKDEEIAEDGEAGNSTDRIIGVILDSFSVSFGCELIRGVEYECRKRGLLMLFRCTYGSKEAENCAIRDMIQNGAKGLILMCSQGEVYNETVLELYMNKYPLILLDRGMAGISLPVVTTDNYKASCELVTKLIESGHKKICFVSHSSLSTTTVKERFNGYRDTMLSNQLPADESACITDIDIYLPNGEEDDREDGRNNFKLMEYIQKNTDITAYYAVDHELGMLIYQITKNLGVDKEKTIAYFDGFEENIDPLPIFPHVMQDQYQMGVEAVRLLTHRLRGDAVTGRENIPYTIEMPK</sequence>
<dbReference type="Gene3D" id="3.40.50.2300">
    <property type="match status" value="2"/>
</dbReference>
<reference evidence="6 7" key="1">
    <citation type="submission" date="2018-08" db="EMBL/GenBank/DDBJ databases">
        <title>A genome reference for cultivated species of the human gut microbiota.</title>
        <authorList>
            <person name="Zou Y."/>
            <person name="Xue W."/>
            <person name="Luo G."/>
        </authorList>
    </citation>
    <scope>NUCLEOTIDE SEQUENCE [LARGE SCALE GENOMIC DNA]</scope>
    <source>
        <strain evidence="6 7">TM09-12</strain>
    </source>
</reference>
<protein>
    <submittedName>
        <fullName evidence="6">GntR family transcriptional regulator</fullName>
    </submittedName>
</protein>
<comment type="caution">
    <text evidence="6">The sequence shown here is derived from an EMBL/GenBank/DDBJ whole genome shotgun (WGS) entry which is preliminary data.</text>
</comment>
<evidence type="ECO:0000256" key="1">
    <source>
        <dbReference type="ARBA" id="ARBA00022491"/>
    </source>
</evidence>
<evidence type="ECO:0000256" key="3">
    <source>
        <dbReference type="ARBA" id="ARBA00023125"/>
    </source>
</evidence>
<dbReference type="PRINTS" id="PR00035">
    <property type="entry name" value="HTHGNTR"/>
</dbReference>
<gene>
    <name evidence="6" type="ORF">DXD79_28525</name>
</gene>
<proteinExistence type="predicted"/>
<accession>A0A374P130</accession>
<dbReference type="SMART" id="SM00345">
    <property type="entry name" value="HTH_GNTR"/>
    <property type="match status" value="1"/>
</dbReference>
<dbReference type="PANTHER" id="PTHR30146">
    <property type="entry name" value="LACI-RELATED TRANSCRIPTIONAL REPRESSOR"/>
    <property type="match status" value="1"/>
</dbReference>
<evidence type="ECO:0000259" key="5">
    <source>
        <dbReference type="PROSITE" id="PS50949"/>
    </source>
</evidence>
<dbReference type="InterPro" id="IPR036388">
    <property type="entry name" value="WH-like_DNA-bd_sf"/>
</dbReference>
<dbReference type="CDD" id="cd07377">
    <property type="entry name" value="WHTH_GntR"/>
    <property type="match status" value="1"/>
</dbReference>
<keyword evidence="4" id="KW-0804">Transcription</keyword>
<dbReference type="SUPFAM" id="SSF53822">
    <property type="entry name" value="Periplasmic binding protein-like I"/>
    <property type="match status" value="1"/>
</dbReference>
<dbReference type="InterPro" id="IPR000524">
    <property type="entry name" value="Tscrpt_reg_HTH_GntR"/>
</dbReference>
<dbReference type="InterPro" id="IPR036390">
    <property type="entry name" value="WH_DNA-bd_sf"/>
</dbReference>
<dbReference type="EMBL" id="QSON01000021">
    <property type="protein sequence ID" value="RGI96970.1"/>
    <property type="molecule type" value="Genomic_DNA"/>
</dbReference>
<evidence type="ECO:0000256" key="2">
    <source>
        <dbReference type="ARBA" id="ARBA00023015"/>
    </source>
</evidence>
<dbReference type="AlphaFoldDB" id="A0A374P130"/>
<dbReference type="GO" id="GO:0000976">
    <property type="term" value="F:transcription cis-regulatory region binding"/>
    <property type="evidence" value="ECO:0007669"/>
    <property type="project" value="TreeGrafter"/>
</dbReference>